<evidence type="ECO:0000313" key="3">
    <source>
        <dbReference type="Proteomes" id="UP000288805"/>
    </source>
</evidence>
<sequence>MPGELFQGQNQVRPPKKKAKVSSQLINRASSEPESEPRHLHHLQKLSLSATSQESQIPSGMTPEGKAIPLRALFDIATFRLQPELRDSFHLLQRGTPYPYEPARPEDFRVWTHPSQSDIVHICPEGHPHATILRKELPPACSSLMHSCAITFSTSALGAEERSFAGGIVQDI</sequence>
<evidence type="ECO:0000313" key="2">
    <source>
        <dbReference type="EMBL" id="RVW86152.1"/>
    </source>
</evidence>
<proteinExistence type="predicted"/>
<feature type="region of interest" description="Disordered" evidence="1">
    <location>
        <begin position="1"/>
        <end position="41"/>
    </location>
</feature>
<organism evidence="2 3">
    <name type="scientific">Vitis vinifera</name>
    <name type="common">Grape</name>
    <dbReference type="NCBI Taxonomy" id="29760"/>
    <lineage>
        <taxon>Eukaryota</taxon>
        <taxon>Viridiplantae</taxon>
        <taxon>Streptophyta</taxon>
        <taxon>Embryophyta</taxon>
        <taxon>Tracheophyta</taxon>
        <taxon>Spermatophyta</taxon>
        <taxon>Magnoliopsida</taxon>
        <taxon>eudicotyledons</taxon>
        <taxon>Gunneridae</taxon>
        <taxon>Pentapetalae</taxon>
        <taxon>rosids</taxon>
        <taxon>Vitales</taxon>
        <taxon>Vitaceae</taxon>
        <taxon>Viteae</taxon>
        <taxon>Vitis</taxon>
    </lineage>
</organism>
<feature type="compositionally biased region" description="Polar residues" evidence="1">
    <location>
        <begin position="21"/>
        <end position="32"/>
    </location>
</feature>
<evidence type="ECO:0000256" key="1">
    <source>
        <dbReference type="SAM" id="MobiDB-lite"/>
    </source>
</evidence>
<reference evidence="2 3" key="1">
    <citation type="journal article" date="2018" name="PLoS Genet.">
        <title>Population sequencing reveals clonal diversity and ancestral inbreeding in the grapevine cultivar Chardonnay.</title>
        <authorList>
            <person name="Roach M.J."/>
            <person name="Johnson D.L."/>
            <person name="Bohlmann J."/>
            <person name="van Vuuren H.J."/>
            <person name="Jones S.J."/>
            <person name="Pretorius I.S."/>
            <person name="Schmidt S.A."/>
            <person name="Borneman A.R."/>
        </authorList>
    </citation>
    <scope>NUCLEOTIDE SEQUENCE [LARGE SCALE GENOMIC DNA]</scope>
    <source>
        <strain evidence="3">cv. Chardonnay</strain>
        <tissue evidence="2">Leaf</tissue>
    </source>
</reference>
<name>A0A438HNX1_VITVI</name>
<accession>A0A438HNX1</accession>
<gene>
    <name evidence="2" type="ORF">CK203_038045</name>
</gene>
<dbReference type="EMBL" id="QGNW01000197">
    <property type="protein sequence ID" value="RVW86152.1"/>
    <property type="molecule type" value="Genomic_DNA"/>
</dbReference>
<dbReference type="AlphaFoldDB" id="A0A438HNX1"/>
<protein>
    <submittedName>
        <fullName evidence="2">Uncharacterized protein</fullName>
    </submittedName>
</protein>
<dbReference type="Proteomes" id="UP000288805">
    <property type="component" value="Unassembled WGS sequence"/>
</dbReference>
<comment type="caution">
    <text evidence="2">The sequence shown here is derived from an EMBL/GenBank/DDBJ whole genome shotgun (WGS) entry which is preliminary data.</text>
</comment>